<dbReference type="InterPro" id="IPR038063">
    <property type="entry name" value="Transpep_catalytic_dom"/>
</dbReference>
<keyword evidence="12" id="KW-1185">Reference proteome</keyword>
<keyword evidence="2" id="KW-0808">Transferase</keyword>
<feature type="repeat" description="Cell wall-binding" evidence="7">
    <location>
        <begin position="430"/>
        <end position="450"/>
    </location>
</feature>
<feature type="repeat" description="Cell wall-binding" evidence="7">
    <location>
        <begin position="154"/>
        <end position="173"/>
    </location>
</feature>
<evidence type="ECO:0000256" key="6">
    <source>
        <dbReference type="ARBA" id="ARBA00023316"/>
    </source>
</evidence>
<accession>A0A4V6W9T3</accession>
<dbReference type="Gene3D" id="2.40.440.10">
    <property type="entry name" value="L,D-transpeptidase catalytic domain-like"/>
    <property type="match status" value="1"/>
</dbReference>
<dbReference type="UniPathway" id="UPA00219"/>
<feature type="region of interest" description="Disordered" evidence="9">
    <location>
        <begin position="49"/>
        <end position="139"/>
    </location>
</feature>
<dbReference type="InterPro" id="IPR005490">
    <property type="entry name" value="LD_TPept_cat_dom"/>
</dbReference>
<evidence type="ECO:0000256" key="9">
    <source>
        <dbReference type="SAM" id="MobiDB-lite"/>
    </source>
</evidence>
<feature type="active site" description="Nucleophile" evidence="8">
    <location>
        <position position="679"/>
    </location>
</feature>
<comment type="caution">
    <text evidence="11">The sequence shown here is derived from an EMBL/GenBank/DDBJ whole genome shotgun (WGS) entry which is preliminary data.</text>
</comment>
<dbReference type="SUPFAM" id="SSF141523">
    <property type="entry name" value="L,D-transpeptidase catalytic domain-like"/>
    <property type="match status" value="1"/>
</dbReference>
<evidence type="ECO:0000256" key="8">
    <source>
        <dbReference type="PROSITE-ProRule" id="PRU01373"/>
    </source>
</evidence>
<feature type="domain" description="L,D-TPase catalytic" evidence="10">
    <location>
        <begin position="583"/>
        <end position="703"/>
    </location>
</feature>
<dbReference type="CDD" id="cd16913">
    <property type="entry name" value="YkuD_like"/>
    <property type="match status" value="1"/>
</dbReference>
<dbReference type="AlphaFoldDB" id="A0A4V6W9T3"/>
<evidence type="ECO:0000259" key="10">
    <source>
        <dbReference type="PROSITE" id="PS52029"/>
    </source>
</evidence>
<proteinExistence type="predicted"/>
<keyword evidence="3" id="KW-0677">Repeat</keyword>
<feature type="compositionally biased region" description="Acidic residues" evidence="9">
    <location>
        <begin position="106"/>
        <end position="125"/>
    </location>
</feature>
<dbReference type="Proteomes" id="UP000309454">
    <property type="component" value="Unassembled WGS sequence"/>
</dbReference>
<gene>
    <name evidence="11" type="ORF">E5982_03995</name>
</gene>
<comment type="pathway">
    <text evidence="1 8">Cell wall biogenesis; peptidoglycan biosynthesis.</text>
</comment>
<dbReference type="EMBL" id="SSTM01000002">
    <property type="protein sequence ID" value="TJW11376.1"/>
    <property type="molecule type" value="Genomic_DNA"/>
</dbReference>
<organism evidence="11 12">
    <name type="scientific">Parvibacter caecicola</name>
    <dbReference type="NCBI Taxonomy" id="747645"/>
    <lineage>
        <taxon>Bacteria</taxon>
        <taxon>Bacillati</taxon>
        <taxon>Actinomycetota</taxon>
        <taxon>Coriobacteriia</taxon>
        <taxon>Coriobacteriales</taxon>
        <taxon>Coriobacteriaceae</taxon>
        <taxon>Parvibacter</taxon>
    </lineage>
</organism>
<keyword evidence="5 8" id="KW-0573">Peptidoglycan synthesis</keyword>
<dbReference type="Pfam" id="PF03734">
    <property type="entry name" value="YkuD"/>
    <property type="match status" value="1"/>
</dbReference>
<dbReference type="Pfam" id="PF19127">
    <property type="entry name" value="Choline_bind_3"/>
    <property type="match status" value="3"/>
</dbReference>
<reference evidence="11 12" key="1">
    <citation type="submission" date="2019-04" db="EMBL/GenBank/DDBJ databases">
        <title>Microbes associate with the intestines of laboratory mice.</title>
        <authorList>
            <person name="Navarre W."/>
            <person name="Wong E."/>
            <person name="Huang K.C."/>
            <person name="Tropini C."/>
            <person name="Ng K."/>
            <person name="Yu B."/>
        </authorList>
    </citation>
    <scope>NUCLEOTIDE SEQUENCE [LARGE SCALE GENOMIC DNA]</scope>
    <source>
        <strain evidence="11 12">NM48_B13</strain>
    </source>
</reference>
<evidence type="ECO:0000256" key="2">
    <source>
        <dbReference type="ARBA" id="ARBA00022679"/>
    </source>
</evidence>
<keyword evidence="6 8" id="KW-0961">Cell wall biogenesis/degradation</keyword>
<dbReference type="PROSITE" id="PS51170">
    <property type="entry name" value="CW"/>
    <property type="match status" value="3"/>
</dbReference>
<dbReference type="RefSeq" id="WP_136845540.1">
    <property type="nucleotide sequence ID" value="NZ_CANSOV010000041.1"/>
</dbReference>
<dbReference type="GO" id="GO:0009252">
    <property type="term" value="P:peptidoglycan biosynthetic process"/>
    <property type="evidence" value="ECO:0007669"/>
    <property type="project" value="UniProtKB-UniPathway"/>
</dbReference>
<dbReference type="InterPro" id="IPR018337">
    <property type="entry name" value="Cell_wall/Cho-bd_repeat"/>
</dbReference>
<dbReference type="GO" id="GO:0016740">
    <property type="term" value="F:transferase activity"/>
    <property type="evidence" value="ECO:0007669"/>
    <property type="project" value="UniProtKB-KW"/>
</dbReference>
<sequence length="703" mass="77427">MTGKSKKGWLSGKLKLGAIVATASVATVMLLGVYAFGEPDAGILPVSDVQQEEAEGQETTPATLGEENDGLTTVVEGEGDGVGADSVSGDGSDADADGEGVGAGDGDADVVDENTDGTTDGEDGKDDTPEAPQPGLKVEGSSITFIGDDGAAIANAWQKVDGKWYYFGANTQAVRNGIQKVDGKLYLFGANGQMESGARTWSDGSQSEFVPQSDGKAPAFTGFKTVSGKTYYYSPDTGKTVKWVCWIDGKMYYFNGNGQMHTGWLTWNDDGSRSFFGGDGQAQSGFVKQGNSTYYLDPLSYRSVKWGKAINGAFYYFNGKGQMYTGGWLTWNHDGSKSYFGPDGKALTGWQTIGGKKYYFDLSTFKAYKWVHIIDGDLYYFNGNCQMHTGWLTWNDDKSKSFFDQSGRAVSGFQKLGSSTYYLDPSTKRSAKWVRVINGNQYYFNGNGQMVTGPVTWKADGTVSVFASDGKMVKSGWVTSGGHKYYIDSKTQRAVKWQQKIGDNYYYFNGKCRMHTGWLKWNGVNEWSYFDSNGRRLGGTQKINGYTYKFDSNGRTKTKPVTIPVAQQRMIDKAQQFSSDTSWLILVDRDTRHVGIFRGSKGNWRLDKYWLCCVGKPTSPTITGTYKVSGKGLSFGNGYTCWYYTQIKGNYLFHSVSYLPGSKTKLLDGRLGIANSAGCVRLEISNAKWMYDNVPYRSKIYIY</sequence>
<feature type="active site" description="Proton donor/acceptor" evidence="8">
    <location>
        <position position="654"/>
    </location>
</feature>
<evidence type="ECO:0000256" key="4">
    <source>
        <dbReference type="ARBA" id="ARBA00022960"/>
    </source>
</evidence>
<dbReference type="GO" id="GO:0071555">
    <property type="term" value="P:cell wall organization"/>
    <property type="evidence" value="ECO:0007669"/>
    <property type="project" value="UniProtKB-UniRule"/>
</dbReference>
<dbReference type="OrthoDB" id="5242394at2"/>
<evidence type="ECO:0000313" key="11">
    <source>
        <dbReference type="EMBL" id="TJW11376.1"/>
    </source>
</evidence>
<name>A0A4V6W9T3_9ACTN</name>
<evidence type="ECO:0000256" key="7">
    <source>
        <dbReference type="PROSITE-ProRule" id="PRU00591"/>
    </source>
</evidence>
<keyword evidence="4 8" id="KW-0133">Cell shape</keyword>
<dbReference type="Pfam" id="PF01473">
    <property type="entry name" value="Choline_bind_1"/>
    <property type="match status" value="3"/>
</dbReference>
<evidence type="ECO:0000256" key="3">
    <source>
        <dbReference type="ARBA" id="ARBA00022737"/>
    </source>
</evidence>
<dbReference type="GO" id="GO:0008360">
    <property type="term" value="P:regulation of cell shape"/>
    <property type="evidence" value="ECO:0007669"/>
    <property type="project" value="UniProtKB-UniRule"/>
</dbReference>
<evidence type="ECO:0000256" key="1">
    <source>
        <dbReference type="ARBA" id="ARBA00004752"/>
    </source>
</evidence>
<dbReference type="PROSITE" id="PS52029">
    <property type="entry name" value="LD_TPASE"/>
    <property type="match status" value="1"/>
</dbReference>
<dbReference type="SUPFAM" id="SSF69360">
    <property type="entry name" value="Cell wall binding repeat"/>
    <property type="match status" value="3"/>
</dbReference>
<feature type="repeat" description="Cell wall-binding" evidence="7">
    <location>
        <begin position="515"/>
        <end position="536"/>
    </location>
</feature>
<protein>
    <recommendedName>
        <fullName evidence="10">L,D-TPase catalytic domain-containing protein</fullName>
    </recommendedName>
</protein>
<evidence type="ECO:0000313" key="12">
    <source>
        <dbReference type="Proteomes" id="UP000309454"/>
    </source>
</evidence>
<evidence type="ECO:0000256" key="5">
    <source>
        <dbReference type="ARBA" id="ARBA00022984"/>
    </source>
</evidence>
<dbReference type="Gene3D" id="2.10.270.10">
    <property type="entry name" value="Cholin Binding"/>
    <property type="match status" value="6"/>
</dbReference>